<dbReference type="InterPro" id="IPR001509">
    <property type="entry name" value="Epimerase_deHydtase"/>
</dbReference>
<dbReference type="Proteomes" id="UP001160130">
    <property type="component" value="Unassembled WGS sequence"/>
</dbReference>
<feature type="domain" description="Ketoreductase" evidence="1">
    <location>
        <begin position="1"/>
        <end position="180"/>
    </location>
</feature>
<dbReference type="Pfam" id="PF01370">
    <property type="entry name" value="Epimerase"/>
    <property type="match status" value="1"/>
</dbReference>
<organism evidence="2 3">
    <name type="scientific">Mycolicibacterium frederiksbergense</name>
    <dbReference type="NCBI Taxonomy" id="117567"/>
    <lineage>
        <taxon>Bacteria</taxon>
        <taxon>Bacillati</taxon>
        <taxon>Actinomycetota</taxon>
        <taxon>Actinomycetes</taxon>
        <taxon>Mycobacteriales</taxon>
        <taxon>Mycobacteriaceae</taxon>
        <taxon>Mycolicibacterium</taxon>
    </lineage>
</organism>
<reference evidence="2 3" key="1">
    <citation type="submission" date="2023-04" db="EMBL/GenBank/DDBJ databases">
        <title>Forest soil microbial communities from Buena Vista Peninsula, Colon Province, Panama.</title>
        <authorList>
            <person name="Bouskill N."/>
        </authorList>
    </citation>
    <scope>NUCLEOTIDE SEQUENCE [LARGE SCALE GENOMIC DNA]</scope>
    <source>
        <strain evidence="2 3">AC80</strain>
    </source>
</reference>
<dbReference type="InterPro" id="IPR057326">
    <property type="entry name" value="KR_dom"/>
</dbReference>
<dbReference type="EMBL" id="JARXVE010000003">
    <property type="protein sequence ID" value="MDH6195418.1"/>
    <property type="molecule type" value="Genomic_DNA"/>
</dbReference>
<dbReference type="SMART" id="SM00822">
    <property type="entry name" value="PKS_KR"/>
    <property type="match status" value="1"/>
</dbReference>
<keyword evidence="3" id="KW-1185">Reference proteome</keyword>
<dbReference type="InterPro" id="IPR036291">
    <property type="entry name" value="NAD(P)-bd_dom_sf"/>
</dbReference>
<protein>
    <submittedName>
        <fullName evidence="2">UDP-glucose 4-epimerase</fullName>
        <ecNumber evidence="2">5.1.3.2</ecNumber>
    </submittedName>
</protein>
<evidence type="ECO:0000259" key="1">
    <source>
        <dbReference type="SMART" id="SM00822"/>
    </source>
</evidence>
<evidence type="ECO:0000313" key="3">
    <source>
        <dbReference type="Proteomes" id="UP001160130"/>
    </source>
</evidence>
<dbReference type="RefSeq" id="WP_280832078.1">
    <property type="nucleotide sequence ID" value="NZ_JARXVE010000003.1"/>
</dbReference>
<comment type="caution">
    <text evidence="2">The sequence shown here is derived from an EMBL/GenBank/DDBJ whole genome shotgun (WGS) entry which is preliminary data.</text>
</comment>
<gene>
    <name evidence="2" type="ORF">M2272_002058</name>
</gene>
<dbReference type="SUPFAM" id="SSF51735">
    <property type="entry name" value="NAD(P)-binding Rossmann-fold domains"/>
    <property type="match status" value="1"/>
</dbReference>
<keyword evidence="2" id="KW-0413">Isomerase</keyword>
<sequence>MRVVVTGGAGRLGRYVCSAVMRHHEVIVADRAAPAVCDGRVVIDVLDVESLRRAFAGADAVIHLAGVDYDFHERGEDTMRVNALGTWNVLEVSAQVGVRRVVLCSSVAAMGLHEMREDWKPLRLPITEEHPVSPVEPYSVSKAAAETMARSFVDGNALEVVCLRPCTVVTADNLDELLDPDGQIFLGEYIAATDCGEAFLAALEAAAPGFGPYLVAADDTLSPRNTLEFLSESLGALPGTVDHARYRANPRASAFDTSAVRQALDWSPRTTRAELRTTLIGGA</sequence>
<accession>A0ABT6KXH7</accession>
<dbReference type="GO" id="GO:0003978">
    <property type="term" value="F:UDP-glucose 4-epimerase activity"/>
    <property type="evidence" value="ECO:0007669"/>
    <property type="project" value="UniProtKB-EC"/>
</dbReference>
<dbReference type="PANTHER" id="PTHR43245">
    <property type="entry name" value="BIFUNCTIONAL POLYMYXIN RESISTANCE PROTEIN ARNA"/>
    <property type="match status" value="1"/>
</dbReference>
<proteinExistence type="predicted"/>
<dbReference type="InterPro" id="IPR050177">
    <property type="entry name" value="Lipid_A_modif_metabolic_enz"/>
</dbReference>
<dbReference type="Gene3D" id="3.40.50.720">
    <property type="entry name" value="NAD(P)-binding Rossmann-like Domain"/>
    <property type="match status" value="1"/>
</dbReference>
<dbReference type="EC" id="5.1.3.2" evidence="2"/>
<evidence type="ECO:0000313" key="2">
    <source>
        <dbReference type="EMBL" id="MDH6195418.1"/>
    </source>
</evidence>
<name>A0ABT6KXH7_9MYCO</name>